<name>A0A8S9MDS5_BRACR</name>
<protein>
    <submittedName>
        <fullName evidence="2">Uncharacterized protein</fullName>
    </submittedName>
</protein>
<dbReference type="Proteomes" id="UP000712281">
    <property type="component" value="Unassembled WGS sequence"/>
</dbReference>
<organism evidence="2 3">
    <name type="scientific">Brassica cretica</name>
    <name type="common">Mustard</name>
    <dbReference type="NCBI Taxonomy" id="69181"/>
    <lineage>
        <taxon>Eukaryota</taxon>
        <taxon>Viridiplantae</taxon>
        <taxon>Streptophyta</taxon>
        <taxon>Embryophyta</taxon>
        <taxon>Tracheophyta</taxon>
        <taxon>Spermatophyta</taxon>
        <taxon>Magnoliopsida</taxon>
        <taxon>eudicotyledons</taxon>
        <taxon>Gunneridae</taxon>
        <taxon>Pentapetalae</taxon>
        <taxon>rosids</taxon>
        <taxon>malvids</taxon>
        <taxon>Brassicales</taxon>
        <taxon>Brassicaceae</taxon>
        <taxon>Brassiceae</taxon>
        <taxon>Brassica</taxon>
    </lineage>
</organism>
<dbReference type="EMBL" id="QGKY02000190">
    <property type="protein sequence ID" value="KAF2587912.1"/>
    <property type="molecule type" value="Genomic_DNA"/>
</dbReference>
<dbReference type="EMBL" id="QGKW02000007">
    <property type="protein sequence ID" value="KAF2616647.1"/>
    <property type="molecule type" value="Genomic_DNA"/>
</dbReference>
<reference evidence="2" key="1">
    <citation type="submission" date="2019-12" db="EMBL/GenBank/DDBJ databases">
        <title>Genome sequencing and annotation of Brassica cretica.</title>
        <authorList>
            <person name="Studholme D.J."/>
            <person name="Sarris P.F."/>
        </authorList>
    </citation>
    <scope>NUCLEOTIDE SEQUENCE</scope>
    <source>
        <strain evidence="2">PFS-001/15</strain>
        <strain evidence="1">PFS-102/07</strain>
        <tissue evidence="2">Leaf</tissue>
    </source>
</reference>
<dbReference type="AlphaFoldDB" id="A0A8S9MDS5"/>
<accession>A0A8S9MDS5</accession>
<evidence type="ECO:0000313" key="2">
    <source>
        <dbReference type="EMBL" id="KAF2616647.1"/>
    </source>
</evidence>
<sequence length="49" mass="5745">MHGLMSYRRFGRARSLRSDRALDRYIATELRFELGRYVATERNGHSVAT</sequence>
<evidence type="ECO:0000313" key="1">
    <source>
        <dbReference type="EMBL" id="KAF2587912.1"/>
    </source>
</evidence>
<proteinExistence type="predicted"/>
<gene>
    <name evidence="2" type="ORF">F2Q68_00039712</name>
    <name evidence="1" type="ORF">F2Q70_00039048</name>
</gene>
<comment type="caution">
    <text evidence="2">The sequence shown here is derived from an EMBL/GenBank/DDBJ whole genome shotgun (WGS) entry which is preliminary data.</text>
</comment>
<evidence type="ECO:0000313" key="3">
    <source>
        <dbReference type="Proteomes" id="UP000712281"/>
    </source>
</evidence>